<proteinExistence type="inferred from homology"/>
<dbReference type="Proteomes" id="UP000278222">
    <property type="component" value="Unassembled WGS sequence"/>
</dbReference>
<comment type="similarity">
    <text evidence="2">Belongs to the bacterial solute-binding protein 5 family.</text>
</comment>
<dbReference type="RefSeq" id="WP_245978257.1">
    <property type="nucleotide sequence ID" value="NZ_AP019700.1"/>
</dbReference>
<dbReference type="SUPFAM" id="SSF53850">
    <property type="entry name" value="Periplasmic binding protein-like II"/>
    <property type="match status" value="1"/>
</dbReference>
<dbReference type="InterPro" id="IPR030678">
    <property type="entry name" value="Peptide/Ni-bd"/>
</dbReference>
<dbReference type="PANTHER" id="PTHR30290:SF38">
    <property type="entry name" value="D,D-DIPEPTIDE-BINDING PERIPLASMIC PROTEIN DDPA-RELATED"/>
    <property type="match status" value="1"/>
</dbReference>
<reference evidence="6 7" key="1">
    <citation type="submission" date="2018-11" db="EMBL/GenBank/DDBJ databases">
        <title>Genomic Encyclopedia of Type Strains, Phase IV (KMG-IV): sequencing the most valuable type-strain genomes for metagenomic binning, comparative biology and taxonomic classification.</title>
        <authorList>
            <person name="Goeker M."/>
        </authorList>
    </citation>
    <scope>NUCLEOTIDE SEQUENCE [LARGE SCALE GENOMIC DNA]</scope>
    <source>
        <strain evidence="6 7">DSM 5900</strain>
    </source>
</reference>
<dbReference type="GO" id="GO:0030288">
    <property type="term" value="C:outer membrane-bounded periplasmic space"/>
    <property type="evidence" value="ECO:0007669"/>
    <property type="project" value="UniProtKB-ARBA"/>
</dbReference>
<dbReference type="Gene3D" id="3.10.105.10">
    <property type="entry name" value="Dipeptide-binding Protein, Domain 3"/>
    <property type="match status" value="1"/>
</dbReference>
<keyword evidence="3 4" id="KW-0732">Signal</keyword>
<name>A0A3N1M1P3_9PROT</name>
<dbReference type="Pfam" id="PF00496">
    <property type="entry name" value="SBP_bac_5"/>
    <property type="match status" value="1"/>
</dbReference>
<keyword evidence="7" id="KW-1185">Reference proteome</keyword>
<comment type="subcellular location">
    <subcellularLocation>
        <location evidence="1">Periplasm</location>
    </subcellularLocation>
</comment>
<dbReference type="GO" id="GO:1904680">
    <property type="term" value="F:peptide transmembrane transporter activity"/>
    <property type="evidence" value="ECO:0007669"/>
    <property type="project" value="TreeGrafter"/>
</dbReference>
<evidence type="ECO:0000256" key="1">
    <source>
        <dbReference type="ARBA" id="ARBA00004418"/>
    </source>
</evidence>
<evidence type="ECO:0000256" key="2">
    <source>
        <dbReference type="ARBA" id="ARBA00005695"/>
    </source>
</evidence>
<protein>
    <submittedName>
        <fullName evidence="6">Peptide/nickel transport system substrate-binding protein</fullName>
    </submittedName>
</protein>
<dbReference type="InterPro" id="IPR039424">
    <property type="entry name" value="SBP_5"/>
</dbReference>
<evidence type="ECO:0000313" key="6">
    <source>
        <dbReference type="EMBL" id="ROP99631.1"/>
    </source>
</evidence>
<dbReference type="InterPro" id="IPR000914">
    <property type="entry name" value="SBP_5_dom"/>
</dbReference>
<evidence type="ECO:0000256" key="3">
    <source>
        <dbReference type="ARBA" id="ARBA00022729"/>
    </source>
</evidence>
<dbReference type="CDD" id="cd08517">
    <property type="entry name" value="PBP2_NikA_DppA_OppA_like_13"/>
    <property type="match status" value="1"/>
</dbReference>
<feature type="signal peptide" evidence="4">
    <location>
        <begin position="1"/>
        <end position="24"/>
    </location>
</feature>
<evidence type="ECO:0000259" key="5">
    <source>
        <dbReference type="Pfam" id="PF00496"/>
    </source>
</evidence>
<dbReference type="EMBL" id="RJKX01000013">
    <property type="protein sequence ID" value="ROP99631.1"/>
    <property type="molecule type" value="Genomic_DNA"/>
</dbReference>
<feature type="chain" id="PRO_5018267813" evidence="4">
    <location>
        <begin position="25"/>
        <end position="526"/>
    </location>
</feature>
<dbReference type="GO" id="GO:0043190">
    <property type="term" value="C:ATP-binding cassette (ABC) transporter complex"/>
    <property type="evidence" value="ECO:0007669"/>
    <property type="project" value="InterPro"/>
</dbReference>
<feature type="domain" description="Solute-binding protein family 5" evidence="5">
    <location>
        <begin position="75"/>
        <end position="428"/>
    </location>
</feature>
<dbReference type="PIRSF" id="PIRSF002741">
    <property type="entry name" value="MppA"/>
    <property type="match status" value="1"/>
</dbReference>
<dbReference type="AlphaFoldDB" id="A0A3N1M1P3"/>
<gene>
    <name evidence="6" type="ORF">EDC65_1415</name>
</gene>
<dbReference type="GO" id="GO:0015833">
    <property type="term" value="P:peptide transport"/>
    <property type="evidence" value="ECO:0007669"/>
    <property type="project" value="TreeGrafter"/>
</dbReference>
<accession>A0A3N1M1P3</accession>
<dbReference type="PANTHER" id="PTHR30290">
    <property type="entry name" value="PERIPLASMIC BINDING COMPONENT OF ABC TRANSPORTER"/>
    <property type="match status" value="1"/>
</dbReference>
<sequence length="526" mass="59308">MRNLARTTLLAVFGLALAAAPAAAQDTPKSGGTLRILVHPEPPHLVTALGQASGTVTIGGKVFESLLTFDFELNPKPGLAERWEVSADGLTYTFHLRPNAKWHDGKPFTSADVAFTTQEFLMKTHPRARGVFSRVAAVETPDARTIVYKLKEKFSPFLYAFELSGAPMMPKHLYEGTDFDKNPANEKPIGTGPFRFVAWKKGESLQLERNPDYYRQGRPYLDGISFHFIPDAAARTVAMEQGAVDQAQFDAVQFTDLERLRRNPALTVADKGQEFIAPLVLMDMNSRRPPFDDKRFRKALMHAIDRNFIKDRIFYGQGKVPTGPIASSTRNYDPKVATYPYDQEKAKALLDEMGLKPKADGTRADIKILALPYGDHWTRLAEYLRESFRRVGVRATVENTDPGNWIQRYTNWDYDIVYTFFYQYADPALGVGRTYLCSNVRKVFLANANGYCNQRVDDLFTAATAETDETKKQAYYSEIQRLITEDLPVGFLLELQFPVVMNKRLRDAITTAHGPNDAYADAWLAR</sequence>
<dbReference type="Gene3D" id="3.40.190.10">
    <property type="entry name" value="Periplasmic binding protein-like II"/>
    <property type="match status" value="1"/>
</dbReference>
<comment type="caution">
    <text evidence="6">The sequence shown here is derived from an EMBL/GenBank/DDBJ whole genome shotgun (WGS) entry which is preliminary data.</text>
</comment>
<evidence type="ECO:0000313" key="7">
    <source>
        <dbReference type="Proteomes" id="UP000278222"/>
    </source>
</evidence>
<evidence type="ECO:0000256" key="4">
    <source>
        <dbReference type="SAM" id="SignalP"/>
    </source>
</evidence>
<organism evidence="6 7">
    <name type="scientific">Stella humosa</name>
    <dbReference type="NCBI Taxonomy" id="94"/>
    <lineage>
        <taxon>Bacteria</taxon>
        <taxon>Pseudomonadati</taxon>
        <taxon>Pseudomonadota</taxon>
        <taxon>Alphaproteobacteria</taxon>
        <taxon>Rhodospirillales</taxon>
        <taxon>Stellaceae</taxon>
        <taxon>Stella</taxon>
    </lineage>
</organism>